<evidence type="ECO:0000256" key="5">
    <source>
        <dbReference type="SAM" id="Phobius"/>
    </source>
</evidence>
<dbReference type="Proteomes" id="UP001157125">
    <property type="component" value="Unassembled WGS sequence"/>
</dbReference>
<dbReference type="Pfam" id="PF09685">
    <property type="entry name" value="MamF_MmsF"/>
    <property type="match status" value="1"/>
</dbReference>
<feature type="transmembrane region" description="Helical" evidence="5">
    <location>
        <begin position="58"/>
        <end position="81"/>
    </location>
</feature>
<feature type="transmembrane region" description="Helical" evidence="5">
    <location>
        <begin position="87"/>
        <end position="107"/>
    </location>
</feature>
<feature type="transmembrane region" description="Helical" evidence="5">
    <location>
        <begin position="20"/>
        <end position="43"/>
    </location>
</feature>
<dbReference type="InterPro" id="IPR019109">
    <property type="entry name" value="MamF_MmsF"/>
</dbReference>
<protein>
    <submittedName>
        <fullName evidence="6">Membrane protein</fullName>
    </submittedName>
</protein>
<accession>A0ABQ6IAV3</accession>
<comment type="subcellular location">
    <subcellularLocation>
        <location evidence="1">Membrane</location>
        <topology evidence="1">Multi-pass membrane protein</topology>
    </subcellularLocation>
</comment>
<keyword evidence="7" id="KW-1185">Reference proteome</keyword>
<gene>
    <name evidence="6" type="ORF">GCM10025876_04170</name>
</gene>
<dbReference type="RefSeq" id="WP_284327292.1">
    <property type="nucleotide sequence ID" value="NZ_BSUN01000001.1"/>
</dbReference>
<name>A0ABQ6IAV3_9MICO</name>
<evidence type="ECO:0000256" key="4">
    <source>
        <dbReference type="ARBA" id="ARBA00023136"/>
    </source>
</evidence>
<organism evidence="6 7">
    <name type="scientific">Demequina litorisediminis</name>
    <dbReference type="NCBI Taxonomy" id="1849022"/>
    <lineage>
        <taxon>Bacteria</taxon>
        <taxon>Bacillati</taxon>
        <taxon>Actinomycetota</taxon>
        <taxon>Actinomycetes</taxon>
        <taxon>Micrococcales</taxon>
        <taxon>Demequinaceae</taxon>
        <taxon>Demequina</taxon>
    </lineage>
</organism>
<reference evidence="7" key="1">
    <citation type="journal article" date="2019" name="Int. J. Syst. Evol. Microbiol.">
        <title>The Global Catalogue of Microorganisms (GCM) 10K type strain sequencing project: providing services to taxonomists for standard genome sequencing and annotation.</title>
        <authorList>
            <consortium name="The Broad Institute Genomics Platform"/>
            <consortium name="The Broad Institute Genome Sequencing Center for Infectious Disease"/>
            <person name="Wu L."/>
            <person name="Ma J."/>
        </authorList>
    </citation>
    <scope>NUCLEOTIDE SEQUENCE [LARGE SCALE GENOMIC DNA]</scope>
    <source>
        <strain evidence="7">NBRC 112299</strain>
    </source>
</reference>
<keyword evidence="4 5" id="KW-0472">Membrane</keyword>
<evidence type="ECO:0000256" key="1">
    <source>
        <dbReference type="ARBA" id="ARBA00004141"/>
    </source>
</evidence>
<proteinExistence type="predicted"/>
<sequence length="123" mass="12960">MTDINRAPDAPQQPTQGNPHLLAVLAHAFVFTGFLLPLIFWLIGKDQSSFADAEGKKALNFGILVTLGYVAASVVGAVPFIGWVSGLVSAAVFVIAVIFGVQGAVAANRGAAYRYPFTIDLIK</sequence>
<dbReference type="EMBL" id="BSUN01000001">
    <property type="protein sequence ID" value="GMA34213.1"/>
    <property type="molecule type" value="Genomic_DNA"/>
</dbReference>
<evidence type="ECO:0000313" key="7">
    <source>
        <dbReference type="Proteomes" id="UP001157125"/>
    </source>
</evidence>
<evidence type="ECO:0000256" key="3">
    <source>
        <dbReference type="ARBA" id="ARBA00022989"/>
    </source>
</evidence>
<keyword evidence="3 5" id="KW-1133">Transmembrane helix</keyword>
<comment type="caution">
    <text evidence="6">The sequence shown here is derived from an EMBL/GenBank/DDBJ whole genome shotgun (WGS) entry which is preliminary data.</text>
</comment>
<keyword evidence="2 5" id="KW-0812">Transmembrane</keyword>
<evidence type="ECO:0000313" key="6">
    <source>
        <dbReference type="EMBL" id="GMA34213.1"/>
    </source>
</evidence>
<evidence type="ECO:0000256" key="2">
    <source>
        <dbReference type="ARBA" id="ARBA00022692"/>
    </source>
</evidence>